<dbReference type="AlphaFoldDB" id="A0A699ZS74"/>
<evidence type="ECO:0000313" key="3">
    <source>
        <dbReference type="Proteomes" id="UP000485058"/>
    </source>
</evidence>
<dbReference type="GO" id="GO:0016874">
    <property type="term" value="F:ligase activity"/>
    <property type="evidence" value="ECO:0007669"/>
    <property type="project" value="UniProtKB-KW"/>
</dbReference>
<gene>
    <name evidence="2" type="ORF">HaLaN_18937</name>
</gene>
<dbReference type="Proteomes" id="UP000485058">
    <property type="component" value="Unassembled WGS sequence"/>
</dbReference>
<keyword evidence="3" id="KW-1185">Reference proteome</keyword>
<proteinExistence type="predicted"/>
<feature type="region of interest" description="Disordered" evidence="1">
    <location>
        <begin position="31"/>
        <end position="56"/>
    </location>
</feature>
<feature type="region of interest" description="Disordered" evidence="1">
    <location>
        <begin position="72"/>
        <end position="96"/>
    </location>
</feature>
<reference evidence="2 3" key="1">
    <citation type="submission" date="2020-02" db="EMBL/GenBank/DDBJ databases">
        <title>Draft genome sequence of Haematococcus lacustris strain NIES-144.</title>
        <authorList>
            <person name="Morimoto D."/>
            <person name="Nakagawa S."/>
            <person name="Yoshida T."/>
            <person name="Sawayama S."/>
        </authorList>
    </citation>
    <scope>NUCLEOTIDE SEQUENCE [LARGE SCALE GENOMIC DNA]</scope>
    <source>
        <strain evidence="2 3">NIES-144</strain>
    </source>
</reference>
<accession>A0A699ZS74</accession>
<keyword evidence="2" id="KW-0436">Ligase</keyword>
<sequence length="96" mass="10012">MLMRNSCVQQLQIDSYVAAVLAGLANRPDVSEVDIAPDGTWRPAAPGSKQPPERWYSPGEAALSAAEVAAQRGAVPQVAPGSEAGPLIKPEPEAHV</sequence>
<comment type="caution">
    <text evidence="2">The sequence shown here is derived from an EMBL/GenBank/DDBJ whole genome shotgun (WGS) entry which is preliminary data.</text>
</comment>
<name>A0A699ZS74_HAELA</name>
<evidence type="ECO:0000313" key="2">
    <source>
        <dbReference type="EMBL" id="GFH21596.1"/>
    </source>
</evidence>
<protein>
    <submittedName>
        <fullName evidence="2">E3 SUMO protein ligase SIZ1-like proteon</fullName>
    </submittedName>
</protein>
<evidence type="ECO:0000256" key="1">
    <source>
        <dbReference type="SAM" id="MobiDB-lite"/>
    </source>
</evidence>
<dbReference type="EMBL" id="BLLF01001862">
    <property type="protein sequence ID" value="GFH21596.1"/>
    <property type="molecule type" value="Genomic_DNA"/>
</dbReference>
<organism evidence="2 3">
    <name type="scientific">Haematococcus lacustris</name>
    <name type="common">Green alga</name>
    <name type="synonym">Haematococcus pluvialis</name>
    <dbReference type="NCBI Taxonomy" id="44745"/>
    <lineage>
        <taxon>Eukaryota</taxon>
        <taxon>Viridiplantae</taxon>
        <taxon>Chlorophyta</taxon>
        <taxon>core chlorophytes</taxon>
        <taxon>Chlorophyceae</taxon>
        <taxon>CS clade</taxon>
        <taxon>Chlamydomonadales</taxon>
        <taxon>Haematococcaceae</taxon>
        <taxon>Haematococcus</taxon>
    </lineage>
</organism>